<dbReference type="EMBL" id="LT853885">
    <property type="protein sequence ID" value="SMR04390.1"/>
    <property type="molecule type" value="Genomic_DNA"/>
</dbReference>
<protein>
    <submittedName>
        <fullName evidence="3">Uncharacterized protein</fullName>
    </submittedName>
</protein>
<reference evidence="2 4" key="1">
    <citation type="submission" date="2017-05" db="EMBL/GenBank/DDBJ databases">
        <authorList>
            <person name="Blom J."/>
        </authorList>
    </citation>
    <scope>NUCLEOTIDE SEQUENCE [LARGE SCALE GENOMIC DNA]</scope>
    <source>
        <strain evidence="2">PD885</strain>
    </source>
</reference>
<evidence type="ECO:0000313" key="3">
    <source>
        <dbReference type="EMBL" id="SMR04390.1"/>
    </source>
</evidence>
<evidence type="ECO:0000313" key="2">
    <source>
        <dbReference type="EMBL" id="SMQ98146.1"/>
    </source>
</evidence>
<keyword evidence="4" id="KW-1185">Reference proteome</keyword>
<feature type="compositionally biased region" description="Basic residues" evidence="1">
    <location>
        <begin position="1"/>
        <end position="10"/>
    </location>
</feature>
<dbReference type="AlphaFoldDB" id="A0A1Y6HQ37"/>
<proteinExistence type="predicted"/>
<gene>
    <name evidence="3" type="ORF">PD5205_03108</name>
    <name evidence="2" type="ORF">PD885_00887</name>
</gene>
<organism evidence="3 5">
    <name type="scientific">Xanthomonas fragariae</name>
    <dbReference type="NCBI Taxonomy" id="48664"/>
    <lineage>
        <taxon>Bacteria</taxon>
        <taxon>Pseudomonadati</taxon>
        <taxon>Pseudomonadota</taxon>
        <taxon>Gammaproteobacteria</taxon>
        <taxon>Lysobacterales</taxon>
        <taxon>Lysobacteraceae</taxon>
        <taxon>Xanthomonas</taxon>
    </lineage>
</organism>
<dbReference type="Proteomes" id="UP000195877">
    <property type="component" value="Chromosome 1"/>
</dbReference>
<reference evidence="3 5" key="2">
    <citation type="submission" date="2017-05" db="EMBL/GenBank/DDBJ databases">
        <authorList>
            <person name="Song R."/>
            <person name="Chenine A.L."/>
            <person name="Ruprecht R.M."/>
        </authorList>
    </citation>
    <scope>NUCLEOTIDE SEQUENCE [LARGE SCALE GENOMIC DNA]</scope>
    <source>
        <strain evidence="3">PD5205</strain>
    </source>
</reference>
<evidence type="ECO:0000256" key="1">
    <source>
        <dbReference type="SAM" id="MobiDB-lite"/>
    </source>
</evidence>
<feature type="region of interest" description="Disordered" evidence="1">
    <location>
        <begin position="1"/>
        <end position="36"/>
    </location>
</feature>
<evidence type="ECO:0000313" key="4">
    <source>
        <dbReference type="Proteomes" id="UP000195877"/>
    </source>
</evidence>
<dbReference type="EMBL" id="LT853882">
    <property type="protein sequence ID" value="SMQ98146.1"/>
    <property type="molecule type" value="Genomic_DNA"/>
</dbReference>
<feature type="compositionally biased region" description="Basic and acidic residues" evidence="1">
    <location>
        <begin position="18"/>
        <end position="28"/>
    </location>
</feature>
<sequence>MNKLSKHSMRKQPFQQKQHLEWITKRSEQPPGGCGRRVGTEVYAWHMPIPSTGRARLMVSAVVLSATLRVANKTQEEAVSR</sequence>
<name>A0A1Y6HQ37_9XANT</name>
<accession>A0A1Y6HQ37</accession>
<evidence type="ECO:0000313" key="5">
    <source>
        <dbReference type="Proteomes" id="UP000195953"/>
    </source>
</evidence>
<dbReference type="Proteomes" id="UP000195953">
    <property type="component" value="Chromosome 1"/>
</dbReference>